<accession>A0ABQ4F4I1</accession>
<protein>
    <submittedName>
        <fullName evidence="1">UPF0276 protein</fullName>
    </submittedName>
</protein>
<dbReference type="EMBL" id="BONX01000087">
    <property type="protein sequence ID" value="GIH01814.1"/>
    <property type="molecule type" value="Genomic_DNA"/>
</dbReference>
<dbReference type="Gene3D" id="3.20.20.150">
    <property type="entry name" value="Divalent-metal-dependent TIM barrel enzymes"/>
    <property type="match status" value="1"/>
</dbReference>
<keyword evidence="2" id="KW-1185">Reference proteome</keyword>
<dbReference type="InterPro" id="IPR007801">
    <property type="entry name" value="MbnB/TglH/ChrH"/>
</dbReference>
<name>A0ABQ4F4I1_9ACTN</name>
<dbReference type="SUPFAM" id="SSF51658">
    <property type="entry name" value="Xylose isomerase-like"/>
    <property type="match status" value="1"/>
</dbReference>
<dbReference type="InterPro" id="IPR036237">
    <property type="entry name" value="Xyl_isomerase-like_sf"/>
</dbReference>
<organism evidence="1 2">
    <name type="scientific">Plantactinospora mayteni</name>
    <dbReference type="NCBI Taxonomy" id="566021"/>
    <lineage>
        <taxon>Bacteria</taxon>
        <taxon>Bacillati</taxon>
        <taxon>Actinomycetota</taxon>
        <taxon>Actinomycetes</taxon>
        <taxon>Micromonosporales</taxon>
        <taxon>Micromonosporaceae</taxon>
        <taxon>Plantactinospora</taxon>
    </lineage>
</organism>
<dbReference type="Proteomes" id="UP000621500">
    <property type="component" value="Unassembled WGS sequence"/>
</dbReference>
<proteinExistence type="predicted"/>
<reference evidence="1 2" key="1">
    <citation type="submission" date="2021-01" db="EMBL/GenBank/DDBJ databases">
        <title>Whole genome shotgun sequence of Plantactinospora mayteni NBRC 109088.</title>
        <authorList>
            <person name="Komaki H."/>
            <person name="Tamura T."/>
        </authorList>
    </citation>
    <scope>NUCLEOTIDE SEQUENCE [LARGE SCALE GENOMIC DNA]</scope>
    <source>
        <strain evidence="1 2">NBRC 109088</strain>
    </source>
</reference>
<comment type="caution">
    <text evidence="1">The sequence shown here is derived from an EMBL/GenBank/DDBJ whole genome shotgun (WGS) entry which is preliminary data.</text>
</comment>
<gene>
    <name evidence="1" type="ORF">Pma05_83860</name>
</gene>
<dbReference type="PANTHER" id="PTHR42194:SF1">
    <property type="entry name" value="UPF0276 PROTEIN HI_1600"/>
    <property type="match status" value="1"/>
</dbReference>
<dbReference type="PANTHER" id="PTHR42194">
    <property type="entry name" value="UPF0276 PROTEIN HI_1600"/>
    <property type="match status" value="1"/>
</dbReference>
<dbReference type="Pfam" id="PF05114">
    <property type="entry name" value="MbnB_TglH_ChrH"/>
    <property type="match status" value="1"/>
</dbReference>
<sequence length="280" mass="31507">MGLREPLPNLGVGLGYRSQLRDRIRDHAQEIDWLEIVTDGFLDDPDGLRELRRLNEVFPIVPHSLEMSVGSVEPLDDDYLRGVAAVADAVDAPWVSDHLCFTRENGIELGSLAPVQRTRQNARRIAERAQRIQELLGRRLLLENITYYLDLPGELTEAEMIAEVMRHCDCGILLDLNNLAINARNHGFDPVEFLAALPLDRVEQVHLAGSVPVGDPDLQQIDTHDAQVSAEVLELLAHLLDRQPVKGILLERDDGFPDDFEEIVRDLRQAREIMLSGSPR</sequence>
<evidence type="ECO:0000313" key="1">
    <source>
        <dbReference type="EMBL" id="GIH01814.1"/>
    </source>
</evidence>
<evidence type="ECO:0000313" key="2">
    <source>
        <dbReference type="Proteomes" id="UP000621500"/>
    </source>
</evidence>
<dbReference type="NCBIfam" id="NF003818">
    <property type="entry name" value="PRK05409.1"/>
    <property type="match status" value="1"/>
</dbReference>